<protein>
    <submittedName>
        <fullName evidence="1">Uncharacterized protein</fullName>
    </submittedName>
</protein>
<reference evidence="1" key="2">
    <citation type="submission" date="2022-06" db="UniProtKB">
        <authorList>
            <consortium name="EnsemblMetazoa"/>
        </authorList>
    </citation>
    <scope>IDENTIFICATION</scope>
    <source>
        <strain evidence="1">PS312</strain>
    </source>
</reference>
<evidence type="ECO:0000313" key="2">
    <source>
        <dbReference type="Proteomes" id="UP000005239"/>
    </source>
</evidence>
<organism evidence="1 2">
    <name type="scientific">Pristionchus pacificus</name>
    <name type="common">Parasitic nematode worm</name>
    <dbReference type="NCBI Taxonomy" id="54126"/>
    <lineage>
        <taxon>Eukaryota</taxon>
        <taxon>Metazoa</taxon>
        <taxon>Ecdysozoa</taxon>
        <taxon>Nematoda</taxon>
        <taxon>Chromadorea</taxon>
        <taxon>Rhabditida</taxon>
        <taxon>Rhabditina</taxon>
        <taxon>Diplogasteromorpha</taxon>
        <taxon>Diplogasteroidea</taxon>
        <taxon>Neodiplogasteridae</taxon>
        <taxon>Pristionchus</taxon>
    </lineage>
</organism>
<accession>A0A8R1USC6</accession>
<keyword evidence="2" id="KW-1185">Reference proteome</keyword>
<dbReference type="AlphaFoldDB" id="A0A2A6BE86"/>
<dbReference type="Proteomes" id="UP000005239">
    <property type="component" value="Unassembled WGS sequence"/>
</dbReference>
<reference evidence="2" key="1">
    <citation type="journal article" date="2008" name="Nat. Genet.">
        <title>The Pristionchus pacificus genome provides a unique perspective on nematode lifestyle and parasitism.</title>
        <authorList>
            <person name="Dieterich C."/>
            <person name="Clifton S.W."/>
            <person name="Schuster L.N."/>
            <person name="Chinwalla A."/>
            <person name="Delehaunty K."/>
            <person name="Dinkelacker I."/>
            <person name="Fulton L."/>
            <person name="Fulton R."/>
            <person name="Godfrey J."/>
            <person name="Minx P."/>
            <person name="Mitreva M."/>
            <person name="Roeseler W."/>
            <person name="Tian H."/>
            <person name="Witte H."/>
            <person name="Yang S.P."/>
            <person name="Wilson R.K."/>
            <person name="Sommer R.J."/>
        </authorList>
    </citation>
    <scope>NUCLEOTIDE SEQUENCE [LARGE SCALE GENOMIC DNA]</scope>
    <source>
        <strain evidence="2">PS312</strain>
    </source>
</reference>
<evidence type="ECO:0000313" key="1">
    <source>
        <dbReference type="EnsemblMetazoa" id="PPA39294.1"/>
    </source>
</evidence>
<dbReference type="EnsemblMetazoa" id="PPA39294.1">
    <property type="protein sequence ID" value="PPA39294.1"/>
    <property type="gene ID" value="WBGene00277663"/>
</dbReference>
<name>A0A2A6BE86_PRIPA</name>
<gene>
    <name evidence="1" type="primary">WBGene00277663</name>
</gene>
<accession>A0A2A6BE86</accession>
<sequence length="136" mass="16040">MVLRNETNPYSPMSESDHIVYIVRVYGCGIIGITLFTFLWKIYSCYNKSSRVTKERTTWIPPIEYSPYVKKRMNLTRYSEKENAEKILKIEKRDEMIEENIQMEEGEDSIKSESSNTIEAHIETIQIYVDVQTDNI</sequence>
<proteinExistence type="predicted"/>